<dbReference type="InterPro" id="IPR007627">
    <property type="entry name" value="RNA_pol_sigma70_r2"/>
</dbReference>
<dbReference type="GO" id="GO:0016987">
    <property type="term" value="F:sigma factor activity"/>
    <property type="evidence" value="ECO:0007669"/>
    <property type="project" value="UniProtKB-KW"/>
</dbReference>
<dbReference type="CDD" id="cd06171">
    <property type="entry name" value="Sigma70_r4"/>
    <property type="match status" value="1"/>
</dbReference>
<evidence type="ECO:0000256" key="6">
    <source>
        <dbReference type="SAM" id="Phobius"/>
    </source>
</evidence>
<accession>A0A5C6AQA0</accession>
<dbReference type="SUPFAM" id="SSF88659">
    <property type="entry name" value="Sigma3 and sigma4 domains of RNA polymerase sigma factors"/>
    <property type="match status" value="1"/>
</dbReference>
<evidence type="ECO:0000256" key="4">
    <source>
        <dbReference type="ARBA" id="ARBA00023163"/>
    </source>
</evidence>
<feature type="transmembrane region" description="Helical" evidence="6">
    <location>
        <begin position="300"/>
        <end position="320"/>
    </location>
</feature>
<reference evidence="9 10" key="1">
    <citation type="submission" date="2019-02" db="EMBL/GenBank/DDBJ databases">
        <title>Deep-cultivation of Planctomycetes and their phenomic and genomic characterization uncovers novel biology.</title>
        <authorList>
            <person name="Wiegand S."/>
            <person name="Jogler M."/>
            <person name="Boedeker C."/>
            <person name="Pinto D."/>
            <person name="Vollmers J."/>
            <person name="Rivas-Marin E."/>
            <person name="Kohn T."/>
            <person name="Peeters S.H."/>
            <person name="Heuer A."/>
            <person name="Rast P."/>
            <person name="Oberbeckmann S."/>
            <person name="Bunk B."/>
            <person name="Jeske O."/>
            <person name="Meyerdierks A."/>
            <person name="Storesund J.E."/>
            <person name="Kallscheuer N."/>
            <person name="Luecker S."/>
            <person name="Lage O.M."/>
            <person name="Pohl T."/>
            <person name="Merkel B.J."/>
            <person name="Hornburger P."/>
            <person name="Mueller R.-W."/>
            <person name="Bruemmer F."/>
            <person name="Labrenz M."/>
            <person name="Spormann A.M."/>
            <person name="Op Den Camp H."/>
            <person name="Overmann J."/>
            <person name="Amann R."/>
            <person name="Jetten M.S.M."/>
            <person name="Mascher T."/>
            <person name="Medema M.H."/>
            <person name="Devos D.P."/>
            <person name="Kaster A.-K."/>
            <person name="Ovreas L."/>
            <person name="Rohde M."/>
            <person name="Galperin M.Y."/>
            <person name="Jogler C."/>
        </authorList>
    </citation>
    <scope>NUCLEOTIDE SEQUENCE [LARGE SCALE GENOMIC DNA]</scope>
    <source>
        <strain evidence="9 10">Pla100</strain>
    </source>
</reference>
<dbReference type="InterPro" id="IPR036388">
    <property type="entry name" value="WH-like_DNA-bd_sf"/>
</dbReference>
<comment type="caution">
    <text evidence="9">The sequence shown here is derived from an EMBL/GenBank/DDBJ whole genome shotgun (WGS) entry which is preliminary data.</text>
</comment>
<dbReference type="SUPFAM" id="SSF88946">
    <property type="entry name" value="Sigma2 domain of RNA polymerase sigma factors"/>
    <property type="match status" value="1"/>
</dbReference>
<evidence type="ECO:0000256" key="2">
    <source>
        <dbReference type="ARBA" id="ARBA00023015"/>
    </source>
</evidence>
<gene>
    <name evidence="9" type="primary">sigE_4</name>
    <name evidence="9" type="ORF">Pla100_14630</name>
</gene>
<dbReference type="InterPro" id="IPR014284">
    <property type="entry name" value="RNA_pol_sigma-70_dom"/>
</dbReference>
<feature type="transmembrane region" description="Helical" evidence="6">
    <location>
        <begin position="473"/>
        <end position="492"/>
    </location>
</feature>
<feature type="transmembrane region" description="Helical" evidence="6">
    <location>
        <begin position="538"/>
        <end position="556"/>
    </location>
</feature>
<evidence type="ECO:0000313" key="10">
    <source>
        <dbReference type="Proteomes" id="UP000316213"/>
    </source>
</evidence>
<dbReference type="InterPro" id="IPR013249">
    <property type="entry name" value="RNA_pol_sigma70_r4_t2"/>
</dbReference>
<name>A0A5C6AQA0_9BACT</name>
<dbReference type="GO" id="GO:0006352">
    <property type="term" value="P:DNA-templated transcription initiation"/>
    <property type="evidence" value="ECO:0007669"/>
    <property type="project" value="InterPro"/>
</dbReference>
<dbReference type="NCBIfam" id="TIGR02937">
    <property type="entry name" value="sigma70-ECF"/>
    <property type="match status" value="1"/>
</dbReference>
<dbReference type="Pfam" id="PF04542">
    <property type="entry name" value="Sigma70_r2"/>
    <property type="match status" value="1"/>
</dbReference>
<keyword evidence="6" id="KW-0472">Membrane</keyword>
<evidence type="ECO:0000313" key="9">
    <source>
        <dbReference type="EMBL" id="TWU01728.1"/>
    </source>
</evidence>
<feature type="domain" description="RNA polymerase sigma-70 region 2" evidence="7">
    <location>
        <begin position="90"/>
        <end position="156"/>
    </location>
</feature>
<dbReference type="AlphaFoldDB" id="A0A5C6AQA0"/>
<protein>
    <submittedName>
        <fullName evidence="9">ECF RNA polymerase sigma factor SigE</fullName>
    </submittedName>
</protein>
<dbReference type="InterPro" id="IPR039425">
    <property type="entry name" value="RNA_pol_sigma-70-like"/>
</dbReference>
<dbReference type="Gene3D" id="1.10.10.10">
    <property type="entry name" value="Winged helix-like DNA-binding domain superfamily/Winged helix DNA-binding domain"/>
    <property type="match status" value="1"/>
</dbReference>
<dbReference type="OrthoDB" id="291047at2"/>
<dbReference type="InterPro" id="IPR013325">
    <property type="entry name" value="RNA_pol_sigma_r2"/>
</dbReference>
<dbReference type="InterPro" id="IPR013324">
    <property type="entry name" value="RNA_pol_sigma_r3/r4-like"/>
</dbReference>
<evidence type="ECO:0000256" key="3">
    <source>
        <dbReference type="ARBA" id="ARBA00023082"/>
    </source>
</evidence>
<keyword evidence="6" id="KW-0812">Transmembrane</keyword>
<dbReference type="Proteomes" id="UP000316213">
    <property type="component" value="Unassembled WGS sequence"/>
</dbReference>
<evidence type="ECO:0000256" key="1">
    <source>
        <dbReference type="ARBA" id="ARBA00010641"/>
    </source>
</evidence>
<dbReference type="PANTHER" id="PTHR43133:SF51">
    <property type="entry name" value="RNA POLYMERASE SIGMA FACTOR"/>
    <property type="match status" value="1"/>
</dbReference>
<dbReference type="EMBL" id="SJPM01000002">
    <property type="protein sequence ID" value="TWU01728.1"/>
    <property type="molecule type" value="Genomic_DNA"/>
</dbReference>
<dbReference type="GO" id="GO:0003677">
    <property type="term" value="F:DNA binding"/>
    <property type="evidence" value="ECO:0007669"/>
    <property type="project" value="InterPro"/>
</dbReference>
<dbReference type="Gene3D" id="1.10.1740.10">
    <property type="match status" value="1"/>
</dbReference>
<feature type="transmembrane region" description="Helical" evidence="6">
    <location>
        <begin position="444"/>
        <end position="467"/>
    </location>
</feature>
<evidence type="ECO:0000259" key="8">
    <source>
        <dbReference type="Pfam" id="PF08281"/>
    </source>
</evidence>
<comment type="similarity">
    <text evidence="1">Belongs to the sigma-70 factor family. ECF subfamily.</text>
</comment>
<organism evidence="9 10">
    <name type="scientific">Neorhodopirellula pilleata</name>
    <dbReference type="NCBI Taxonomy" id="2714738"/>
    <lineage>
        <taxon>Bacteria</taxon>
        <taxon>Pseudomonadati</taxon>
        <taxon>Planctomycetota</taxon>
        <taxon>Planctomycetia</taxon>
        <taxon>Pirellulales</taxon>
        <taxon>Pirellulaceae</taxon>
        <taxon>Neorhodopirellula</taxon>
    </lineage>
</organism>
<feature type="transmembrane region" description="Helical" evidence="6">
    <location>
        <begin position="371"/>
        <end position="391"/>
    </location>
</feature>
<keyword evidence="2" id="KW-0805">Transcription regulation</keyword>
<proteinExistence type="inferred from homology"/>
<evidence type="ECO:0000259" key="7">
    <source>
        <dbReference type="Pfam" id="PF04542"/>
    </source>
</evidence>
<keyword evidence="10" id="KW-1185">Reference proteome</keyword>
<dbReference type="PANTHER" id="PTHR43133">
    <property type="entry name" value="RNA POLYMERASE ECF-TYPE SIGMA FACTO"/>
    <property type="match status" value="1"/>
</dbReference>
<evidence type="ECO:0000256" key="5">
    <source>
        <dbReference type="SAM" id="MobiDB-lite"/>
    </source>
</evidence>
<feature type="region of interest" description="Disordered" evidence="5">
    <location>
        <begin position="160"/>
        <end position="184"/>
    </location>
</feature>
<keyword evidence="6" id="KW-1133">Transmembrane helix</keyword>
<feature type="transmembrane region" description="Helical" evidence="6">
    <location>
        <begin position="340"/>
        <end position="359"/>
    </location>
</feature>
<feature type="transmembrane region" description="Helical" evidence="6">
    <location>
        <begin position="504"/>
        <end position="526"/>
    </location>
</feature>
<keyword evidence="3" id="KW-0731">Sigma factor</keyword>
<dbReference type="Pfam" id="PF08281">
    <property type="entry name" value="Sigma70_r4_2"/>
    <property type="match status" value="1"/>
</dbReference>
<keyword evidence="4" id="KW-0804">Transcription</keyword>
<sequence length="582" mass="64311">MQNGGAFGRRRAPLASCRPNQNATYSFSESAIFCHNLGLAFDFSLAARFASCKKNLTEGVLRGEIRLTIETTTELVLAASTGDRAAFERLVHRHAAVVTGVAYSVCGDFSLSEDIGQETFVEAWKNLSSIQEPEKFPGWICTVARRRAIDAVRAAKATREDGSLDSLPTEFHDPRQPTPEAMMSQDQERELVWSLLARLPEAYREPMVLFYRCEESTREVAIALGENESTIRQRLKRGREMVRADVSETIRQTLCETAPKAAFAALVMATLPSKTYAAGAMATAAATGKASGGAATATSALAGSVLGPLIGLAGGAFGTWMSWKNCEYERQQKFIVRQTLLFVAGLVVFLLLLGLLVMARTRGFVESNTRFGMLLIGLLVLTQAINCVWIWRGVRGYKRIADQAKADGEPVRESVRLQREAVRLQTQVTADDGRVTHKAFRWNAGGWFGSGLGASVWMLPLAFAAVWFGSTMFASLMVACYLAVVVLVVALWRRRQVVHAYTALQTLIAWIGFQTILVLGGIQFLANPRTREFAQWTPWSWLVLLMFPVIALQLWWTRKSFQRHMQGSERAILVTGDCSDDS</sequence>
<feature type="domain" description="RNA polymerase sigma factor 70 region 4 type 2" evidence="8">
    <location>
        <begin position="190"/>
        <end position="240"/>
    </location>
</feature>